<accession>A0A4C1VG88</accession>
<keyword evidence="2" id="KW-1185">Reference proteome</keyword>
<gene>
    <name evidence="1" type="ORF">EVAR_34670_1</name>
</gene>
<reference evidence="1 2" key="1">
    <citation type="journal article" date="2019" name="Commun. Biol.">
        <title>The bagworm genome reveals a unique fibroin gene that provides high tensile strength.</title>
        <authorList>
            <person name="Kono N."/>
            <person name="Nakamura H."/>
            <person name="Ohtoshi R."/>
            <person name="Tomita M."/>
            <person name="Numata K."/>
            <person name="Arakawa K."/>
        </authorList>
    </citation>
    <scope>NUCLEOTIDE SEQUENCE [LARGE SCALE GENOMIC DNA]</scope>
</reference>
<dbReference type="AlphaFoldDB" id="A0A4C1VG88"/>
<comment type="caution">
    <text evidence="1">The sequence shown here is derived from an EMBL/GenBank/DDBJ whole genome shotgun (WGS) entry which is preliminary data.</text>
</comment>
<evidence type="ECO:0000313" key="2">
    <source>
        <dbReference type="Proteomes" id="UP000299102"/>
    </source>
</evidence>
<protein>
    <recommendedName>
        <fullName evidence="3">RNase H type-1 domain-containing protein</fullName>
    </recommendedName>
</protein>
<dbReference type="Proteomes" id="UP000299102">
    <property type="component" value="Unassembled WGS sequence"/>
</dbReference>
<sequence length="194" mass="22034">MSEGSCLVIRGEARKGYGETFDNQELERSVYFGEFPQSARVPDIELESIEDLDSQTMDCLAMVGPHIYTDISRIEGKVGAALMGWRDKEETWHLALSPDPFCTVFQAVTIALQRTRRRKTYHPLTDEARHDISEIVAESRAVRLWVRAHAGITDKERAYECTRRATRTKKMAAGFDRLLLSQANEVIRAASLKE</sequence>
<name>A0A4C1VG88_EUMVA</name>
<evidence type="ECO:0000313" key="1">
    <source>
        <dbReference type="EMBL" id="GBP37633.1"/>
    </source>
</evidence>
<proteinExistence type="predicted"/>
<dbReference type="OrthoDB" id="411823at2759"/>
<evidence type="ECO:0008006" key="3">
    <source>
        <dbReference type="Google" id="ProtNLM"/>
    </source>
</evidence>
<organism evidence="1 2">
    <name type="scientific">Eumeta variegata</name>
    <name type="common">Bagworm moth</name>
    <name type="synonym">Eumeta japonica</name>
    <dbReference type="NCBI Taxonomy" id="151549"/>
    <lineage>
        <taxon>Eukaryota</taxon>
        <taxon>Metazoa</taxon>
        <taxon>Ecdysozoa</taxon>
        <taxon>Arthropoda</taxon>
        <taxon>Hexapoda</taxon>
        <taxon>Insecta</taxon>
        <taxon>Pterygota</taxon>
        <taxon>Neoptera</taxon>
        <taxon>Endopterygota</taxon>
        <taxon>Lepidoptera</taxon>
        <taxon>Glossata</taxon>
        <taxon>Ditrysia</taxon>
        <taxon>Tineoidea</taxon>
        <taxon>Psychidae</taxon>
        <taxon>Oiketicinae</taxon>
        <taxon>Eumeta</taxon>
    </lineage>
</organism>
<dbReference type="EMBL" id="BGZK01000336">
    <property type="protein sequence ID" value="GBP37633.1"/>
    <property type="molecule type" value="Genomic_DNA"/>
</dbReference>